<reference evidence="1" key="1">
    <citation type="submission" date="2022-03" db="EMBL/GenBank/DDBJ databases">
        <title>Streptomyces 7R015 and 7R016 isolated from Barleria lupulina in Thailand.</title>
        <authorList>
            <person name="Kanchanasin P."/>
            <person name="Phongsopitanun W."/>
            <person name="Tanasupawat S."/>
        </authorList>
    </citation>
    <scope>NUCLEOTIDE SEQUENCE</scope>
    <source>
        <strain evidence="1">7R016</strain>
    </source>
</reference>
<dbReference type="EMBL" id="JALDAX010000032">
    <property type="protein sequence ID" value="MCI3246327.1"/>
    <property type="molecule type" value="Genomic_DNA"/>
</dbReference>
<comment type="caution">
    <text evidence="1">The sequence shown here is derived from an EMBL/GenBank/DDBJ whole genome shotgun (WGS) entry which is preliminary data.</text>
</comment>
<name>A0ABS9XZN4_9ACTN</name>
<dbReference type="RefSeq" id="WP_242713678.1">
    <property type="nucleotide sequence ID" value="NZ_JALDAX010000032.1"/>
</dbReference>
<sequence length="80" mass="9120">MLTLTKDAVTLYDIQTNTTWEQMSHRDAERDLAACRRLGDTLQEYDTTDRAGNPLRVILQIGANDYYSGPDMGGVYEFTR</sequence>
<proteinExistence type="predicted"/>
<accession>A0ABS9XZN4</accession>
<organism evidence="1 2">
    <name type="scientific">Streptomyces spinosisporus</name>
    <dbReference type="NCBI Taxonomy" id="2927582"/>
    <lineage>
        <taxon>Bacteria</taxon>
        <taxon>Bacillati</taxon>
        <taxon>Actinomycetota</taxon>
        <taxon>Actinomycetes</taxon>
        <taxon>Kitasatosporales</taxon>
        <taxon>Streptomycetaceae</taxon>
        <taxon>Streptomyces</taxon>
    </lineage>
</organism>
<evidence type="ECO:0000313" key="2">
    <source>
        <dbReference type="Proteomes" id="UP001165270"/>
    </source>
</evidence>
<evidence type="ECO:0000313" key="1">
    <source>
        <dbReference type="EMBL" id="MCI3246327.1"/>
    </source>
</evidence>
<gene>
    <name evidence="1" type="ORF">MQN93_42215</name>
</gene>
<protein>
    <submittedName>
        <fullName evidence="1">Uncharacterized protein</fullName>
    </submittedName>
</protein>
<dbReference type="Proteomes" id="UP001165270">
    <property type="component" value="Unassembled WGS sequence"/>
</dbReference>
<keyword evidence="2" id="KW-1185">Reference proteome</keyword>